<evidence type="ECO:0000313" key="6">
    <source>
        <dbReference type="EMBL" id="QHG64936.1"/>
    </source>
</evidence>
<dbReference type="InterPro" id="IPR036390">
    <property type="entry name" value="WH_DNA-bd_sf"/>
</dbReference>
<keyword evidence="4" id="KW-0804">Transcription</keyword>
<dbReference type="PROSITE" id="PS50931">
    <property type="entry name" value="HTH_LYSR"/>
    <property type="match status" value="1"/>
</dbReference>
<gene>
    <name evidence="6" type="ORF">C2H86_11150</name>
</gene>
<dbReference type="EMBL" id="CP026115">
    <property type="protein sequence ID" value="QHG64936.1"/>
    <property type="molecule type" value="Genomic_DNA"/>
</dbReference>
<evidence type="ECO:0000256" key="4">
    <source>
        <dbReference type="ARBA" id="ARBA00023163"/>
    </source>
</evidence>
<feature type="domain" description="HTH lysR-type" evidence="5">
    <location>
        <begin position="15"/>
        <end position="72"/>
    </location>
</feature>
<dbReference type="RefSeq" id="WP_159410294.1">
    <property type="nucleotide sequence ID" value="NZ_CP026115.2"/>
</dbReference>
<dbReference type="InterPro" id="IPR036388">
    <property type="entry name" value="WH-like_DNA-bd_sf"/>
</dbReference>
<proteinExistence type="inferred from homology"/>
<dbReference type="Gene3D" id="1.10.10.10">
    <property type="entry name" value="Winged helix-like DNA-binding domain superfamily/Winged helix DNA-binding domain"/>
    <property type="match status" value="1"/>
</dbReference>
<dbReference type="GO" id="GO:0010628">
    <property type="term" value="P:positive regulation of gene expression"/>
    <property type="evidence" value="ECO:0007669"/>
    <property type="project" value="TreeGrafter"/>
</dbReference>
<organism evidence="6 7">
    <name type="scientific">Pseudomonas putida</name>
    <name type="common">Arthrobacter siderocapsulatus</name>
    <dbReference type="NCBI Taxonomy" id="303"/>
    <lineage>
        <taxon>Bacteria</taxon>
        <taxon>Pseudomonadati</taxon>
        <taxon>Pseudomonadota</taxon>
        <taxon>Gammaproteobacteria</taxon>
        <taxon>Pseudomonadales</taxon>
        <taxon>Pseudomonadaceae</taxon>
        <taxon>Pseudomonas</taxon>
    </lineage>
</organism>
<evidence type="ECO:0000259" key="5">
    <source>
        <dbReference type="PROSITE" id="PS50931"/>
    </source>
</evidence>
<dbReference type="SUPFAM" id="SSF46785">
    <property type="entry name" value="Winged helix' DNA-binding domain"/>
    <property type="match status" value="1"/>
</dbReference>
<protein>
    <submittedName>
        <fullName evidence="6">LysR family transcriptional regulator</fullName>
    </submittedName>
</protein>
<dbReference type="AlphaFoldDB" id="A0A6I6Y007"/>
<dbReference type="PANTHER" id="PTHR30427">
    <property type="entry name" value="TRANSCRIPTIONAL ACTIVATOR PROTEIN LYSR"/>
    <property type="match status" value="1"/>
</dbReference>
<dbReference type="PRINTS" id="PR00039">
    <property type="entry name" value="HTHLYSR"/>
</dbReference>
<dbReference type="Pfam" id="PF00126">
    <property type="entry name" value="HTH_1"/>
    <property type="match status" value="1"/>
</dbReference>
<dbReference type="InterPro" id="IPR005119">
    <property type="entry name" value="LysR_subst-bd"/>
</dbReference>
<dbReference type="Gene3D" id="3.40.190.290">
    <property type="match status" value="1"/>
</dbReference>
<dbReference type="GO" id="GO:0003700">
    <property type="term" value="F:DNA-binding transcription factor activity"/>
    <property type="evidence" value="ECO:0007669"/>
    <property type="project" value="InterPro"/>
</dbReference>
<evidence type="ECO:0000256" key="3">
    <source>
        <dbReference type="ARBA" id="ARBA00023125"/>
    </source>
</evidence>
<accession>A0A6I6Y007</accession>
<name>A0A6I6Y007_PSEPU</name>
<evidence type="ECO:0000256" key="1">
    <source>
        <dbReference type="ARBA" id="ARBA00009437"/>
    </source>
</evidence>
<dbReference type="PANTHER" id="PTHR30427:SF1">
    <property type="entry name" value="TRANSCRIPTIONAL ACTIVATOR PROTEIN LYSR"/>
    <property type="match status" value="1"/>
</dbReference>
<evidence type="ECO:0000313" key="7">
    <source>
        <dbReference type="Proteomes" id="UP000464480"/>
    </source>
</evidence>
<dbReference type="GO" id="GO:0043565">
    <property type="term" value="F:sequence-specific DNA binding"/>
    <property type="evidence" value="ECO:0007669"/>
    <property type="project" value="TreeGrafter"/>
</dbReference>
<dbReference type="InterPro" id="IPR000847">
    <property type="entry name" value="LysR_HTH_N"/>
</dbReference>
<reference evidence="6 7" key="1">
    <citation type="submission" date="2020-02" db="EMBL/GenBank/DDBJ databases">
        <title>Pseudomonas Putida W5 Complete Genome Assembly.</title>
        <authorList>
            <person name="Yuan Z.-C."/>
            <person name="Shaw G.A."/>
            <person name="Cusano A.D."/>
            <person name="Caddey B.J."/>
            <person name="Weselowski B.J."/>
        </authorList>
    </citation>
    <scope>NUCLEOTIDE SEQUENCE [LARGE SCALE GENOMIC DNA]</scope>
    <source>
        <strain evidence="6 7">W5</strain>
    </source>
</reference>
<sequence>MTPAEESPDGTTMVFKLRHMEVFRAVMLTGSISAAAKMLYVSQPAVSKLIGYIEGRLTYRLFERINNRLVPTAEAQVLYREVERVYQAALQVNACAHSLAAGSHRTLRISCSASLSTVVIPAALAQLKREAPSLQIEWQTSLMHAMPNQILSKTVDLSIAALPVIHDHLHSQAFMRGRMVVVMPAGHALAQAPSLTLKQLQGHALLLFRPDMPFGQLLAGHIERRGLKLDSLLSFTNANEAVALVKQGMGISVIDEFVAQDSGLQVVPLDDEIHFDISFVYSRFEPPSQSALHLMRVLHGQALGLGRGIDGFTLPPRLK</sequence>
<dbReference type="SUPFAM" id="SSF53850">
    <property type="entry name" value="Periplasmic binding protein-like II"/>
    <property type="match status" value="1"/>
</dbReference>
<keyword evidence="2" id="KW-0805">Transcription regulation</keyword>
<dbReference type="Proteomes" id="UP000464480">
    <property type="component" value="Chromosome"/>
</dbReference>
<evidence type="ECO:0000256" key="2">
    <source>
        <dbReference type="ARBA" id="ARBA00023015"/>
    </source>
</evidence>
<dbReference type="Pfam" id="PF03466">
    <property type="entry name" value="LysR_substrate"/>
    <property type="match status" value="1"/>
</dbReference>
<keyword evidence="3" id="KW-0238">DNA-binding</keyword>
<comment type="similarity">
    <text evidence="1">Belongs to the LysR transcriptional regulatory family.</text>
</comment>